<organism evidence="3 4">
    <name type="scientific">Tardibacter chloracetimidivorans</name>
    <dbReference type="NCBI Taxonomy" id="1921510"/>
    <lineage>
        <taxon>Bacteria</taxon>
        <taxon>Pseudomonadati</taxon>
        <taxon>Pseudomonadota</taxon>
        <taxon>Alphaproteobacteria</taxon>
        <taxon>Sphingomonadales</taxon>
        <taxon>Sphingomonadaceae</taxon>
        <taxon>Tardibacter</taxon>
    </lineage>
</organism>
<dbReference type="InterPro" id="IPR055101">
    <property type="entry name" value="AIPR_N"/>
</dbReference>
<feature type="domain" description="Abortive phage infection protein C-terminal" evidence="1">
    <location>
        <begin position="238"/>
        <end position="553"/>
    </location>
</feature>
<proteinExistence type="predicted"/>
<gene>
    <name evidence="3" type="ORF">BSL82_00080</name>
</gene>
<reference evidence="4" key="1">
    <citation type="submission" date="2016-11" db="EMBL/GenBank/DDBJ databases">
        <title>Complete Genome Sequence of alachlor-degrading Sphingomonas sp. strain JJ-A5.</title>
        <authorList>
            <person name="Lee H."/>
            <person name="Ka J.-O."/>
        </authorList>
    </citation>
    <scope>NUCLEOTIDE SEQUENCE [LARGE SCALE GENOMIC DNA]</scope>
    <source>
        <strain evidence="4">JJ-A5</strain>
    </source>
</reference>
<evidence type="ECO:0008006" key="5">
    <source>
        <dbReference type="Google" id="ProtNLM"/>
    </source>
</evidence>
<dbReference type="InterPro" id="IPR018891">
    <property type="entry name" value="AIPR_C"/>
</dbReference>
<evidence type="ECO:0000313" key="4">
    <source>
        <dbReference type="Proteomes" id="UP000182063"/>
    </source>
</evidence>
<dbReference type="AlphaFoldDB" id="A0A1L3ZQJ2"/>
<evidence type="ECO:0000259" key="1">
    <source>
        <dbReference type="Pfam" id="PF10592"/>
    </source>
</evidence>
<dbReference type="Proteomes" id="UP000182063">
    <property type="component" value="Chromosome"/>
</dbReference>
<dbReference type="OrthoDB" id="9806213at2"/>
<protein>
    <recommendedName>
        <fullName evidence="5">Abortive phage infection protein</fullName>
    </recommendedName>
</protein>
<name>A0A1L3ZQJ2_9SPHN</name>
<dbReference type="STRING" id="1921510.BSL82_00080"/>
<dbReference type="Pfam" id="PF10592">
    <property type="entry name" value="AIPR"/>
    <property type="match status" value="1"/>
</dbReference>
<evidence type="ECO:0000313" key="3">
    <source>
        <dbReference type="EMBL" id="API57892.1"/>
    </source>
</evidence>
<feature type="domain" description="Abortive infection phage resistance protein N-terminal" evidence="2">
    <location>
        <begin position="35"/>
        <end position="179"/>
    </location>
</feature>
<dbReference type="EMBL" id="CP018221">
    <property type="protein sequence ID" value="API57892.1"/>
    <property type="molecule type" value="Genomic_DNA"/>
</dbReference>
<dbReference type="RefSeq" id="WP_072595468.1">
    <property type="nucleotide sequence ID" value="NZ_CP018221.1"/>
</dbReference>
<accession>A0A1L3ZQJ2</accession>
<sequence length="681" mass="75942">MSENEELQAYARNIQQDVIARADAAEDGALRAEAFTELMIECLAEASEIDDGTPCDFEGRGMRCSGYYVSEDNDRLDLFLSLPRLDGMAASVPKSEIDTAFKRLSTFLAKALAGLHKGMEEALDRYDMCRSIWDARNDLSHVRLFVITDGLATIDRIENEMVGGIEVSSHLWDLKRLQRADSSGSSREPIRIDFAKVSARPIRCIVSSPPDSGYRCLLTMLPGDLLVELYRQFGPRLLERNVRSFLQLKGKVNQGIRKTIIDEPQMFLAFNNGLSVTAAGLTIRDNGDGTADLLAADDFQIVNGGQTTGSIFRASRKDKADASRLQVPVKITEILSDGDIEDIAPRISQSANNQNKVNMADFSSNHPFHRAMQALSRSVWAPAAAGAQRQTRWFFERARGQYHDALAQNRTPTERKAWEAIHPRRQLVTKTDLAKYEQSWSQLPQIVSRHGQKCYLDFMDRLEKRGSFIPDEAYFRHAMARAILFKQTERIVSRHKFGGYRANVVTYAIAWLSHHTAKRIDFDSIWSAQDISPALAAFLEILTIHAHDHVATPPGGQNVTEWCKKDACWEGFRDFALAIPAALEAELVTRERVNGSASAHALEEHASADEAELIARVSAVSAETWFGLSAWAKDTQTLQSWQRGLSFSLGKLARAGRAPTRRQAVQGEAIIIEARSLGFKG</sequence>
<dbReference type="KEGG" id="sphj:BSL82_00080"/>
<evidence type="ECO:0000259" key="2">
    <source>
        <dbReference type="Pfam" id="PF22879"/>
    </source>
</evidence>
<dbReference type="Pfam" id="PF22879">
    <property type="entry name" value="AIPR_N"/>
    <property type="match status" value="1"/>
</dbReference>
<keyword evidence="4" id="KW-1185">Reference proteome</keyword>